<evidence type="ECO:0000259" key="4">
    <source>
        <dbReference type="PROSITE" id="PS50888"/>
    </source>
</evidence>
<evidence type="ECO:0000259" key="5">
    <source>
        <dbReference type="PROSITE" id="PS51671"/>
    </source>
</evidence>
<name>A0AA41W1W7_PAPNU</name>
<evidence type="ECO:0000256" key="3">
    <source>
        <dbReference type="SAM" id="Coils"/>
    </source>
</evidence>
<dbReference type="PANTHER" id="PTHR46772">
    <property type="entry name" value="BHLH DOMAIN-CONTAINING PROTEIN"/>
    <property type="match status" value="1"/>
</dbReference>
<dbReference type="PROSITE" id="PS51671">
    <property type="entry name" value="ACT"/>
    <property type="match status" value="1"/>
</dbReference>
<evidence type="ECO:0008006" key="8">
    <source>
        <dbReference type="Google" id="ProtNLM"/>
    </source>
</evidence>
<dbReference type="EMBL" id="JAJJMA010341085">
    <property type="protein sequence ID" value="MCL7051665.1"/>
    <property type="molecule type" value="Genomic_DNA"/>
</dbReference>
<dbReference type="InterPro" id="IPR011598">
    <property type="entry name" value="bHLH_dom"/>
</dbReference>
<sequence length="229" mass="25853">MSDLITVNNNKNINCENASAMETWFSRKNKGCSQGRAYSWAKVAVAQVPHQSLLLVPMEIIQKETERRDREKERRKKVADKFSVLQSLVPNLPNKIPRAEIMEETIKCIKNLEGKLKELEESKKKKKESSETSRISLNSTTNGSIVDVTVSGKAAFFGIQVEINNVEEPFLFSKVMKVFEQYKAEILNATISTTNEMRKIITVSVLINEEAGGEGSIEEIKKGINRLFV</sequence>
<reference evidence="6" key="1">
    <citation type="submission" date="2022-03" db="EMBL/GenBank/DDBJ databases">
        <title>A functionally conserved STORR gene fusion in Papaver species that diverged 16.8 million years ago.</title>
        <authorList>
            <person name="Catania T."/>
        </authorList>
    </citation>
    <scope>NUCLEOTIDE SEQUENCE</scope>
    <source>
        <strain evidence="6">S-191538</strain>
    </source>
</reference>
<protein>
    <recommendedName>
        <fullName evidence="8">BHLH domain-containing protein</fullName>
    </recommendedName>
</protein>
<accession>A0AA41W1W7</accession>
<feature type="domain" description="ACT" evidence="5">
    <location>
        <begin position="160"/>
        <end position="229"/>
    </location>
</feature>
<dbReference type="Pfam" id="PF00010">
    <property type="entry name" value="HLH"/>
    <property type="match status" value="1"/>
</dbReference>
<dbReference type="InterPro" id="IPR045239">
    <property type="entry name" value="bHLH95_bHLH"/>
</dbReference>
<dbReference type="InterPro" id="IPR036638">
    <property type="entry name" value="HLH_DNA-bd_sf"/>
</dbReference>
<dbReference type="PANTHER" id="PTHR46772:SF6">
    <property type="entry name" value="BHLH DOMAIN-CONTAINING PROTEIN"/>
    <property type="match status" value="1"/>
</dbReference>
<evidence type="ECO:0000256" key="1">
    <source>
        <dbReference type="ARBA" id="ARBA00023015"/>
    </source>
</evidence>
<dbReference type="GO" id="GO:0003700">
    <property type="term" value="F:DNA-binding transcription factor activity"/>
    <property type="evidence" value="ECO:0007669"/>
    <property type="project" value="InterPro"/>
</dbReference>
<dbReference type="GO" id="GO:0009960">
    <property type="term" value="P:endosperm development"/>
    <property type="evidence" value="ECO:0007669"/>
    <property type="project" value="InterPro"/>
</dbReference>
<feature type="domain" description="BHLH" evidence="4">
    <location>
        <begin position="62"/>
        <end position="112"/>
    </location>
</feature>
<dbReference type="InterPro" id="IPR002912">
    <property type="entry name" value="ACT_dom"/>
</dbReference>
<organism evidence="6 7">
    <name type="scientific">Papaver nudicaule</name>
    <name type="common">Iceland poppy</name>
    <dbReference type="NCBI Taxonomy" id="74823"/>
    <lineage>
        <taxon>Eukaryota</taxon>
        <taxon>Viridiplantae</taxon>
        <taxon>Streptophyta</taxon>
        <taxon>Embryophyta</taxon>
        <taxon>Tracheophyta</taxon>
        <taxon>Spermatophyta</taxon>
        <taxon>Magnoliopsida</taxon>
        <taxon>Ranunculales</taxon>
        <taxon>Papaveraceae</taxon>
        <taxon>Papaveroideae</taxon>
        <taxon>Papaver</taxon>
    </lineage>
</organism>
<dbReference type="InterPro" id="IPR044278">
    <property type="entry name" value="BHLH95-like"/>
</dbReference>
<dbReference type="AlphaFoldDB" id="A0AA41W1W7"/>
<dbReference type="SMART" id="SM00353">
    <property type="entry name" value="HLH"/>
    <property type="match status" value="1"/>
</dbReference>
<comment type="caution">
    <text evidence="6">The sequence shown here is derived from an EMBL/GenBank/DDBJ whole genome shotgun (WGS) entry which is preliminary data.</text>
</comment>
<dbReference type="SUPFAM" id="SSF47459">
    <property type="entry name" value="HLH, helix-loop-helix DNA-binding domain"/>
    <property type="match status" value="1"/>
</dbReference>
<evidence type="ECO:0000313" key="7">
    <source>
        <dbReference type="Proteomes" id="UP001177140"/>
    </source>
</evidence>
<keyword evidence="1" id="KW-0805">Transcription regulation</keyword>
<keyword evidence="2" id="KW-0804">Transcription</keyword>
<gene>
    <name evidence="6" type="ORF">MKW94_014234</name>
</gene>
<dbReference type="CDD" id="cd11393">
    <property type="entry name" value="bHLH_AtbHLH_like"/>
    <property type="match status" value="1"/>
</dbReference>
<evidence type="ECO:0000256" key="2">
    <source>
        <dbReference type="ARBA" id="ARBA00023163"/>
    </source>
</evidence>
<keyword evidence="7" id="KW-1185">Reference proteome</keyword>
<dbReference type="Gene3D" id="4.10.280.10">
    <property type="entry name" value="Helix-loop-helix DNA-binding domain"/>
    <property type="match status" value="1"/>
</dbReference>
<dbReference type="GO" id="GO:0046983">
    <property type="term" value="F:protein dimerization activity"/>
    <property type="evidence" value="ECO:0007669"/>
    <property type="project" value="InterPro"/>
</dbReference>
<feature type="coiled-coil region" evidence="3">
    <location>
        <begin position="61"/>
        <end position="132"/>
    </location>
</feature>
<dbReference type="PROSITE" id="PS50888">
    <property type="entry name" value="BHLH"/>
    <property type="match status" value="1"/>
</dbReference>
<keyword evidence="3" id="KW-0175">Coiled coil</keyword>
<proteinExistence type="predicted"/>
<dbReference type="Proteomes" id="UP001177140">
    <property type="component" value="Unassembled WGS sequence"/>
</dbReference>
<evidence type="ECO:0000313" key="6">
    <source>
        <dbReference type="EMBL" id="MCL7051665.1"/>
    </source>
</evidence>